<evidence type="ECO:0000313" key="1">
    <source>
        <dbReference type="Proteomes" id="UP000887580"/>
    </source>
</evidence>
<organism evidence="1 2">
    <name type="scientific">Panagrolaimus sp. PS1159</name>
    <dbReference type="NCBI Taxonomy" id="55785"/>
    <lineage>
        <taxon>Eukaryota</taxon>
        <taxon>Metazoa</taxon>
        <taxon>Ecdysozoa</taxon>
        <taxon>Nematoda</taxon>
        <taxon>Chromadorea</taxon>
        <taxon>Rhabditida</taxon>
        <taxon>Tylenchina</taxon>
        <taxon>Panagrolaimomorpha</taxon>
        <taxon>Panagrolaimoidea</taxon>
        <taxon>Panagrolaimidae</taxon>
        <taxon>Panagrolaimus</taxon>
    </lineage>
</organism>
<dbReference type="Proteomes" id="UP000887580">
    <property type="component" value="Unplaced"/>
</dbReference>
<evidence type="ECO:0000313" key="2">
    <source>
        <dbReference type="WBParaSite" id="PS1159_v2.g9342.t1"/>
    </source>
</evidence>
<dbReference type="WBParaSite" id="PS1159_v2.g9342.t1">
    <property type="protein sequence ID" value="PS1159_v2.g9342.t1"/>
    <property type="gene ID" value="PS1159_v2.g9342"/>
</dbReference>
<reference evidence="2" key="1">
    <citation type="submission" date="2022-11" db="UniProtKB">
        <authorList>
            <consortium name="WormBaseParasite"/>
        </authorList>
    </citation>
    <scope>IDENTIFICATION</scope>
</reference>
<name>A0AC35GVS6_9BILA</name>
<proteinExistence type="predicted"/>
<sequence length="376" mass="44709">MDRIRQRLSDLMGQLCCRSERNFNHSPEERKNKDKSENVMRFFMAGMGSAGKSTIIRQLQLLSHKNSNYKFCNDDWTELRTTEIDTEAWQATIRRNILDCFDIFVKQIKQRDEKFDNEDNKNFAQIIEDICDHDNAFEEIIFDETFKENIVKIFDDEAIKKMLTLRNKIDLPHKKLFDGAHYFLTREKILEVFDEGYNPTDEDKVHSRKPTVNMHNYKFMLNDTKIEIHDVGGQKSELLKITDYLHKWSADSKEGDKNFILLVVSMSDYNVPHAQYPQHTLLDESIEYMKLLLNNAVAENCKLLIFFNKKDRFKEKINDEHCRSDIDYLKEYLSTSQYKEYKKTGKHEPKTMYNAITAKFIENIKIKYPNKSCYCR</sequence>
<accession>A0AC35GVS6</accession>
<protein>
    <submittedName>
        <fullName evidence="2">Uncharacterized protein</fullName>
    </submittedName>
</protein>